<dbReference type="STRING" id="213810.RUM_21080"/>
<dbReference type="PATRIC" id="fig|213810.4.peg.1997"/>
<accession>D4LET3</accession>
<evidence type="ECO:0000256" key="2">
    <source>
        <dbReference type="ARBA" id="ARBA00023082"/>
    </source>
</evidence>
<dbReference type="Gene3D" id="1.10.10.10">
    <property type="entry name" value="Winged helix-like DNA-binding domain superfamily/Winged helix DNA-binding domain"/>
    <property type="match status" value="2"/>
</dbReference>
<keyword evidence="3" id="KW-0238">DNA-binding</keyword>
<dbReference type="InterPro" id="IPR036388">
    <property type="entry name" value="WH-like_DNA-bd_sf"/>
</dbReference>
<keyword evidence="1" id="KW-0805">Transcription regulation</keyword>
<dbReference type="GO" id="GO:0006352">
    <property type="term" value="P:DNA-templated transcription initiation"/>
    <property type="evidence" value="ECO:0007669"/>
    <property type="project" value="InterPro"/>
</dbReference>
<evidence type="ECO:0000259" key="5">
    <source>
        <dbReference type="Pfam" id="PF04539"/>
    </source>
</evidence>
<sequence length="220" mass="24673">MSAPCSQPRAEENLGLVHLCANRFRGRGVEYDDLYSAGCIGLMKAVNAFDTERGVRFSTYAVPVILGEIKRLFRDGGTVKVSRSMKELSMRVVRLRDELRMQSGKEPTVQQLAREMGVEEAEIVQALCVSVPPVSLTDPGESGEGQLDIPVPPPDTEIGDVLALRQIMQTLSERDRMLLTMRYYQNKTQSQTAQALGMTQVQVSRREKKLLLTMREELLR</sequence>
<evidence type="ECO:0000256" key="1">
    <source>
        <dbReference type="ARBA" id="ARBA00023015"/>
    </source>
</evidence>
<feature type="domain" description="RNA polymerase sigma-70 region 3" evidence="5">
    <location>
        <begin position="89"/>
        <end position="137"/>
    </location>
</feature>
<dbReference type="PRINTS" id="PR00046">
    <property type="entry name" value="SIGMA70FCT"/>
</dbReference>
<protein>
    <submittedName>
        <fullName evidence="8">RNA polymerase sigma factor, sigma-70 family</fullName>
    </submittedName>
</protein>
<dbReference type="PANTHER" id="PTHR30603:SF17">
    <property type="entry name" value="RNA POLYMERASE SIGMA-G FACTOR"/>
    <property type="match status" value="1"/>
</dbReference>
<feature type="domain" description="RNA polymerase sigma-70 region 2" evidence="6">
    <location>
        <begin position="11"/>
        <end position="75"/>
    </location>
</feature>
<dbReference type="Pfam" id="PF04542">
    <property type="entry name" value="Sigma70_r2"/>
    <property type="match status" value="1"/>
</dbReference>
<dbReference type="Gene3D" id="1.20.120.1810">
    <property type="match status" value="1"/>
</dbReference>
<evidence type="ECO:0000259" key="7">
    <source>
        <dbReference type="Pfam" id="PF04545"/>
    </source>
</evidence>
<dbReference type="InterPro" id="IPR007624">
    <property type="entry name" value="RNA_pol_sigma70_r3"/>
</dbReference>
<dbReference type="NCBIfam" id="TIGR02937">
    <property type="entry name" value="sigma70-ECF"/>
    <property type="match status" value="1"/>
</dbReference>
<dbReference type="GeneID" id="83156769"/>
<dbReference type="AlphaFoldDB" id="D4LET3"/>
<dbReference type="CDD" id="cd06171">
    <property type="entry name" value="Sigma70_r4"/>
    <property type="match status" value="1"/>
</dbReference>
<name>D4LET3_RUMC1</name>
<reference evidence="8" key="2">
    <citation type="submission" date="2010-03" db="EMBL/GenBank/DDBJ databases">
        <authorList>
            <person name="Pajon A."/>
        </authorList>
    </citation>
    <scope>NUCLEOTIDE SEQUENCE</scope>
    <source>
        <strain evidence="8">Type strain: 18P13</strain>
    </source>
</reference>
<dbReference type="EMBL" id="FP929052">
    <property type="protein sequence ID" value="CBL18128.1"/>
    <property type="molecule type" value="Genomic_DNA"/>
</dbReference>
<keyword evidence="9" id="KW-1185">Reference proteome</keyword>
<dbReference type="GO" id="GO:0016987">
    <property type="term" value="F:sigma factor activity"/>
    <property type="evidence" value="ECO:0007669"/>
    <property type="project" value="UniProtKB-KW"/>
</dbReference>
<feature type="domain" description="RNA polymerase sigma-70 region 4" evidence="7">
    <location>
        <begin position="168"/>
        <end position="215"/>
    </location>
</feature>
<evidence type="ECO:0000313" key="9">
    <source>
        <dbReference type="Proteomes" id="UP000007054"/>
    </source>
</evidence>
<dbReference type="Proteomes" id="UP000007054">
    <property type="component" value="Chromosome"/>
</dbReference>
<dbReference type="BioCyc" id="RCHA213810:RUM_RS10230-MONOMER"/>
<dbReference type="InterPro" id="IPR013325">
    <property type="entry name" value="RNA_pol_sigma_r2"/>
</dbReference>
<keyword evidence="4" id="KW-0804">Transcription</keyword>
<dbReference type="KEGG" id="rch:RUM_21080"/>
<dbReference type="SUPFAM" id="SSF88946">
    <property type="entry name" value="Sigma2 domain of RNA polymerase sigma factors"/>
    <property type="match status" value="1"/>
</dbReference>
<dbReference type="InterPro" id="IPR007630">
    <property type="entry name" value="RNA_pol_sigma70_r4"/>
</dbReference>
<organism evidence="8 9">
    <name type="scientific">Ruminococcus champanellensis (strain DSM 18848 / JCM 17042 / KCTC 15320 / 18P13)</name>
    <dbReference type="NCBI Taxonomy" id="213810"/>
    <lineage>
        <taxon>Bacteria</taxon>
        <taxon>Bacillati</taxon>
        <taxon>Bacillota</taxon>
        <taxon>Clostridia</taxon>
        <taxon>Eubacteriales</taxon>
        <taxon>Oscillospiraceae</taxon>
        <taxon>Ruminococcus</taxon>
    </lineage>
</organism>
<evidence type="ECO:0000313" key="8">
    <source>
        <dbReference type="EMBL" id="CBL18128.1"/>
    </source>
</evidence>
<evidence type="ECO:0000256" key="4">
    <source>
        <dbReference type="ARBA" id="ARBA00023163"/>
    </source>
</evidence>
<dbReference type="RefSeq" id="WP_015559034.1">
    <property type="nucleotide sequence ID" value="NC_021039.1"/>
</dbReference>
<dbReference type="Pfam" id="PF04539">
    <property type="entry name" value="Sigma70_r3"/>
    <property type="match status" value="1"/>
</dbReference>
<gene>
    <name evidence="8" type="ordered locus">RUM_21080</name>
</gene>
<dbReference type="GO" id="GO:0003677">
    <property type="term" value="F:DNA binding"/>
    <property type="evidence" value="ECO:0007669"/>
    <property type="project" value="UniProtKB-KW"/>
</dbReference>
<dbReference type="InterPro" id="IPR000943">
    <property type="entry name" value="RNA_pol_sigma70"/>
</dbReference>
<dbReference type="Pfam" id="PF04545">
    <property type="entry name" value="Sigma70_r4"/>
    <property type="match status" value="1"/>
</dbReference>
<dbReference type="SUPFAM" id="SSF88659">
    <property type="entry name" value="Sigma3 and sigma4 domains of RNA polymerase sigma factors"/>
    <property type="match status" value="2"/>
</dbReference>
<evidence type="ECO:0000259" key="6">
    <source>
        <dbReference type="Pfam" id="PF04542"/>
    </source>
</evidence>
<dbReference type="InterPro" id="IPR013324">
    <property type="entry name" value="RNA_pol_sigma_r3/r4-like"/>
</dbReference>
<dbReference type="InterPro" id="IPR007627">
    <property type="entry name" value="RNA_pol_sigma70_r2"/>
</dbReference>
<reference evidence="8" key="1">
    <citation type="submission" date="2010-03" db="EMBL/GenBank/DDBJ databases">
        <title>The genome sequence of Ruminococcus sp. 18P13.</title>
        <authorList>
            <consortium name="metaHIT consortium -- http://www.metahit.eu/"/>
            <person name="Pajon A."/>
            <person name="Turner K."/>
            <person name="Parkhill J."/>
            <person name="Bernalier A."/>
        </authorList>
    </citation>
    <scope>NUCLEOTIDE SEQUENCE [LARGE SCALE GENOMIC DNA]</scope>
    <source>
        <strain evidence="8">Type strain: 18P13</strain>
    </source>
</reference>
<evidence type="ECO:0000256" key="3">
    <source>
        <dbReference type="ARBA" id="ARBA00023125"/>
    </source>
</evidence>
<dbReference type="PANTHER" id="PTHR30603">
    <property type="entry name" value="RNA POLYMERASE SIGMA FACTOR RPO"/>
    <property type="match status" value="1"/>
</dbReference>
<dbReference type="InterPro" id="IPR014284">
    <property type="entry name" value="RNA_pol_sigma-70_dom"/>
</dbReference>
<dbReference type="InterPro" id="IPR050239">
    <property type="entry name" value="Sigma-70_RNA_pol_init_factors"/>
</dbReference>
<proteinExistence type="predicted"/>
<keyword evidence="2" id="KW-0731">Sigma factor</keyword>
<dbReference type="HOGENOM" id="CLU_014793_8_5_9"/>